<protein>
    <submittedName>
        <fullName evidence="2">Uncharacterized protein</fullName>
    </submittedName>
</protein>
<evidence type="ECO:0000313" key="3">
    <source>
        <dbReference type="Proteomes" id="UP000258309"/>
    </source>
</evidence>
<feature type="non-terminal residue" evidence="2">
    <location>
        <position position="1"/>
    </location>
</feature>
<reference evidence="2 3" key="1">
    <citation type="submission" date="2018-05" db="EMBL/GenBank/DDBJ databases">
        <title>Draft genome sequence of Scytalidium lignicola DSM 105466, a ubiquitous saprotrophic fungus.</title>
        <authorList>
            <person name="Buettner E."/>
            <person name="Gebauer A.M."/>
            <person name="Hofrichter M."/>
            <person name="Liers C."/>
            <person name="Kellner H."/>
        </authorList>
    </citation>
    <scope>NUCLEOTIDE SEQUENCE [LARGE SCALE GENOMIC DNA]</scope>
    <source>
        <strain evidence="2 3">DSM 105466</strain>
    </source>
</reference>
<dbReference type="EMBL" id="NCSJ02000102">
    <property type="protein sequence ID" value="RFU30369.1"/>
    <property type="molecule type" value="Genomic_DNA"/>
</dbReference>
<proteinExistence type="predicted"/>
<sequence length="122" mass="13076">MRFSKILAIIGGLMAALGLAAVPPAIVKLEDRDDLGSRGLCSLYLYVVQQGTNIGKVGHAQLYWDPLGLCEPTAACISSVQQAILPEKEGVHCHELHARYYQIDAVGRDANQQVFGASTANP</sequence>
<dbReference type="Proteomes" id="UP000258309">
    <property type="component" value="Unassembled WGS sequence"/>
</dbReference>
<evidence type="ECO:0000313" key="2">
    <source>
        <dbReference type="EMBL" id="RFU30369.1"/>
    </source>
</evidence>
<accession>A0A3E2HAD8</accession>
<keyword evidence="1" id="KW-0732">Signal</keyword>
<organism evidence="2 3">
    <name type="scientific">Scytalidium lignicola</name>
    <name type="common">Hyphomycete</name>
    <dbReference type="NCBI Taxonomy" id="5539"/>
    <lineage>
        <taxon>Eukaryota</taxon>
        <taxon>Fungi</taxon>
        <taxon>Dikarya</taxon>
        <taxon>Ascomycota</taxon>
        <taxon>Pezizomycotina</taxon>
        <taxon>Leotiomycetes</taxon>
        <taxon>Leotiomycetes incertae sedis</taxon>
        <taxon>Scytalidium</taxon>
    </lineage>
</organism>
<feature type="chain" id="PRO_5017643875" evidence="1">
    <location>
        <begin position="21"/>
        <end position="122"/>
    </location>
</feature>
<evidence type="ECO:0000256" key="1">
    <source>
        <dbReference type="SAM" id="SignalP"/>
    </source>
</evidence>
<name>A0A3E2HAD8_SCYLI</name>
<comment type="caution">
    <text evidence="2">The sequence shown here is derived from an EMBL/GenBank/DDBJ whole genome shotgun (WGS) entry which is preliminary data.</text>
</comment>
<gene>
    <name evidence="2" type="ORF">B7463_g5986</name>
</gene>
<keyword evidence="3" id="KW-1185">Reference proteome</keyword>
<feature type="non-terminal residue" evidence="2">
    <location>
        <position position="122"/>
    </location>
</feature>
<feature type="signal peptide" evidence="1">
    <location>
        <begin position="1"/>
        <end position="20"/>
    </location>
</feature>
<dbReference type="AlphaFoldDB" id="A0A3E2HAD8"/>